<sequence length="455" mass="50948">MGKILTASVSALLLLGSLSAFAKTITYTDPDSGFKLKSQPSWMEIGGKNFYGLANKPDKKEASLNVICAFTAKEVEEATGEKFSTEEFLRKYKDLQVLERNELSPDKVNYMLFMPDPYEIKADNKLSLTPKELLDNSTISISTNKNGKQPYVYLHIVDKGNTDTLKSLRRSVDMQIAITSANNMLYTVVSTFPLPNLKAQKDKIEEATPFSKKKVRSEFTDGNKEKLNSYIASRKTFLKGLSFFAPVKDTVPFGFNDELLGGRIKLPENWAYAQVNDNTLDINIPVKVTLAMPWSGLSEFLVPQKNADNAAEKKDDAKPLSKEDISKINFQKISEAVLFASSKAKDKNTFSELFNNPFLTNLLIDKFINEGLKHPSVKEYVDFNAINTKSNFTNNYGTIELSGNGSVKNNFKFNLNANAMFTPQTFGLTAYISKDEKKMDTELEKIFGSIKLLSK</sequence>
<evidence type="ECO:0000313" key="3">
    <source>
        <dbReference type="Proteomes" id="UP000198896"/>
    </source>
</evidence>
<dbReference type="Proteomes" id="UP000198896">
    <property type="component" value="Unassembled WGS sequence"/>
</dbReference>
<name>A0A1I1YHU4_9FIRM</name>
<evidence type="ECO:0000256" key="1">
    <source>
        <dbReference type="SAM" id="SignalP"/>
    </source>
</evidence>
<reference evidence="2 3" key="1">
    <citation type="submission" date="2016-10" db="EMBL/GenBank/DDBJ databases">
        <authorList>
            <person name="de Groot N.N."/>
        </authorList>
    </citation>
    <scope>NUCLEOTIDE SEQUENCE [LARGE SCALE GENOMIC DNA]</scope>
    <source>
        <strain evidence="2 3">DSM 9236</strain>
    </source>
</reference>
<evidence type="ECO:0000313" key="2">
    <source>
        <dbReference type="EMBL" id="SFE18969.1"/>
    </source>
</evidence>
<organism evidence="2 3">
    <name type="scientific">Succiniclasticum ruminis DSM 9236</name>
    <dbReference type="NCBI Taxonomy" id="1123323"/>
    <lineage>
        <taxon>Bacteria</taxon>
        <taxon>Bacillati</taxon>
        <taxon>Bacillota</taxon>
        <taxon>Negativicutes</taxon>
        <taxon>Acidaminococcales</taxon>
        <taxon>Acidaminococcaceae</taxon>
        <taxon>Succiniclasticum</taxon>
    </lineage>
</organism>
<dbReference type="AlphaFoldDB" id="A0A1I1YHU4"/>
<protein>
    <submittedName>
        <fullName evidence="2">Uncharacterized protein</fullName>
    </submittedName>
</protein>
<gene>
    <name evidence="2" type="ORF">SAMN05216245_102210</name>
</gene>
<dbReference type="EMBL" id="FONL01000002">
    <property type="protein sequence ID" value="SFE18969.1"/>
    <property type="molecule type" value="Genomic_DNA"/>
</dbReference>
<keyword evidence="3" id="KW-1185">Reference proteome</keyword>
<keyword evidence="1" id="KW-0732">Signal</keyword>
<feature type="signal peptide" evidence="1">
    <location>
        <begin position="1"/>
        <end position="22"/>
    </location>
</feature>
<proteinExistence type="predicted"/>
<dbReference type="STRING" id="1123323.SAMN05216245_102210"/>
<feature type="chain" id="PRO_5011698623" evidence="1">
    <location>
        <begin position="23"/>
        <end position="455"/>
    </location>
</feature>
<accession>A0A1I1YHU4</accession>